<organism evidence="2 3">
    <name type="scientific">Nitrolancea hollandica Lb</name>
    <dbReference type="NCBI Taxonomy" id="1129897"/>
    <lineage>
        <taxon>Bacteria</taxon>
        <taxon>Pseudomonadati</taxon>
        <taxon>Thermomicrobiota</taxon>
        <taxon>Thermomicrobia</taxon>
        <taxon>Sphaerobacterales</taxon>
        <taxon>Sphaerobacterineae</taxon>
        <taxon>Sphaerobacteraceae</taxon>
        <taxon>Nitrolancea</taxon>
    </lineage>
</organism>
<dbReference type="AlphaFoldDB" id="I4EK69"/>
<dbReference type="NCBIfam" id="TIGR00481">
    <property type="entry name" value="YbhB/YbcL family Raf kinase inhibitor-like protein"/>
    <property type="match status" value="1"/>
</dbReference>
<protein>
    <recommendedName>
        <fullName evidence="4">PEBP family protein</fullName>
    </recommendedName>
</protein>
<name>I4EK69_9BACT</name>
<proteinExistence type="predicted"/>
<dbReference type="CDD" id="cd00865">
    <property type="entry name" value="PEBP_bact_arch"/>
    <property type="match status" value="1"/>
</dbReference>
<dbReference type="Gene3D" id="3.90.280.10">
    <property type="entry name" value="PEBP-like"/>
    <property type="match status" value="1"/>
</dbReference>
<dbReference type="PANTHER" id="PTHR30289:SF1">
    <property type="entry name" value="PEBP (PHOSPHATIDYLETHANOLAMINE-BINDING PROTEIN) FAMILY PROTEIN"/>
    <property type="match status" value="1"/>
</dbReference>
<evidence type="ECO:0000313" key="2">
    <source>
        <dbReference type="EMBL" id="CCF85081.1"/>
    </source>
</evidence>
<dbReference type="SUPFAM" id="SSF49777">
    <property type="entry name" value="PEBP-like"/>
    <property type="match status" value="1"/>
</dbReference>
<dbReference type="InterPro" id="IPR036610">
    <property type="entry name" value="PEBP-like_sf"/>
</dbReference>
<keyword evidence="3" id="KW-1185">Reference proteome</keyword>
<dbReference type="Pfam" id="PF01161">
    <property type="entry name" value="PBP"/>
    <property type="match status" value="1"/>
</dbReference>
<gene>
    <name evidence="2" type="ORF">NITHO_4440002</name>
</gene>
<accession>I4EK69</accession>
<dbReference type="EMBL" id="CAGS01000384">
    <property type="protein sequence ID" value="CCF85081.1"/>
    <property type="molecule type" value="Genomic_DNA"/>
</dbReference>
<sequence length="162" mass="17611">MSWEQAETFILQSEAFPPGGSMPPRYTCDGENESPPLLWSGSPSTTEAFALLVNDVDVPGASFIHWLLFNIPADINRLPASVPRLEYFEVGTVQVRNSTGRIGYDGPCPPPGELHHYRFTLVALDAPLALGALASAQQVLDAIRAHTLDTAVLVGTYERPHL</sequence>
<comment type="caution">
    <text evidence="2">The sequence shown here is derived from an EMBL/GenBank/DDBJ whole genome shotgun (WGS) entry which is preliminary data.</text>
</comment>
<evidence type="ECO:0000256" key="1">
    <source>
        <dbReference type="SAM" id="MobiDB-lite"/>
    </source>
</evidence>
<evidence type="ECO:0000313" key="3">
    <source>
        <dbReference type="Proteomes" id="UP000004221"/>
    </source>
</evidence>
<evidence type="ECO:0008006" key="4">
    <source>
        <dbReference type="Google" id="ProtNLM"/>
    </source>
</evidence>
<dbReference type="PANTHER" id="PTHR30289">
    <property type="entry name" value="UNCHARACTERIZED PROTEIN YBCL-RELATED"/>
    <property type="match status" value="1"/>
</dbReference>
<feature type="region of interest" description="Disordered" evidence="1">
    <location>
        <begin position="14"/>
        <end position="34"/>
    </location>
</feature>
<dbReference type="InterPro" id="IPR008914">
    <property type="entry name" value="PEBP"/>
</dbReference>
<dbReference type="InterPro" id="IPR005247">
    <property type="entry name" value="YbhB_YbcL/LppC-like"/>
</dbReference>
<dbReference type="Proteomes" id="UP000004221">
    <property type="component" value="Unassembled WGS sequence"/>
</dbReference>
<reference evidence="2 3" key="1">
    <citation type="journal article" date="2012" name="ISME J.">
        <title>Nitrification expanded: discovery, physiology and genomics of a nitrite-oxidizing bacterium from the phylum Chloroflexi.</title>
        <authorList>
            <person name="Sorokin D.Y."/>
            <person name="Lucker S."/>
            <person name="Vejmelkova D."/>
            <person name="Kostrikina N.A."/>
            <person name="Kleerebezem R."/>
            <person name="Rijpstra W.I."/>
            <person name="Damste J.S."/>
            <person name="Le Paslier D."/>
            <person name="Muyzer G."/>
            <person name="Wagner M."/>
            <person name="van Loosdrecht M.C."/>
            <person name="Daims H."/>
        </authorList>
    </citation>
    <scope>NUCLEOTIDE SEQUENCE [LARGE SCALE GENOMIC DNA]</scope>
    <source>
        <strain evidence="3">none</strain>
    </source>
</reference>
<dbReference type="RefSeq" id="WP_008479733.1">
    <property type="nucleotide sequence ID" value="NZ_CAGS01000384.1"/>
</dbReference>